<feature type="chain" id="PRO_5039006298" description="DUF11 domain-containing protein" evidence="2">
    <location>
        <begin position="25"/>
        <end position="249"/>
    </location>
</feature>
<sequence>MNAIKRRVLPRLIPLAAIGVFALAGCGNGDATSAAPTSASASSSASAPASASVPVSTSATASTASTPSSAPKPAPAGDPACPVSTVSAPPMPAVPELESVPDQYAVSIKVTGLPANPTLKPGAAPTEFSVTLCNNSPVDYKSMAPEVLMGHCSCAPNPTTTPEGTLQLFDKASNSWKDISPFAAGLGMDFAGVPKVGQAFPKGTSLTFKYRVSLAATMTAGQGGIAAYAISLPQHNIAGSVTAPVAVVK</sequence>
<reference evidence="3 4" key="2">
    <citation type="submission" date="2019-09" db="EMBL/GenBank/DDBJ databases">
        <authorList>
            <person name="Jin C."/>
        </authorList>
    </citation>
    <scope>NUCLEOTIDE SEQUENCE [LARGE SCALE GENOMIC DNA]</scope>
    <source>
        <strain evidence="3 4">AN110305</strain>
    </source>
</reference>
<evidence type="ECO:0000256" key="2">
    <source>
        <dbReference type="SAM" id="SignalP"/>
    </source>
</evidence>
<protein>
    <recommendedName>
        <fullName evidence="5">DUF11 domain-containing protein</fullName>
    </recommendedName>
</protein>
<gene>
    <name evidence="3" type="ORF">F0L68_00555</name>
</gene>
<evidence type="ECO:0008006" key="5">
    <source>
        <dbReference type="Google" id="ProtNLM"/>
    </source>
</evidence>
<proteinExistence type="predicted"/>
<dbReference type="EMBL" id="VUOB01000001">
    <property type="protein sequence ID" value="KAA2267059.1"/>
    <property type="molecule type" value="Genomic_DNA"/>
</dbReference>
<feature type="signal peptide" evidence="2">
    <location>
        <begin position="1"/>
        <end position="24"/>
    </location>
</feature>
<comment type="caution">
    <text evidence="3">The sequence shown here is derived from an EMBL/GenBank/DDBJ whole genome shotgun (WGS) entry which is preliminary data.</text>
</comment>
<accession>A0A5B2XW34</accession>
<name>A0A5B2XW34_9PSEU</name>
<reference evidence="3 4" key="1">
    <citation type="submission" date="2019-09" db="EMBL/GenBank/DDBJ databases">
        <title>Goodfellowia gen. nov., a new genus of the Pseudonocardineae related to Actinoalloteichus, containing Goodfellowia coeruleoviolacea gen. nov., comb. nov. gen. nov., comb. nov.</title>
        <authorList>
            <person name="Labeda D."/>
        </authorList>
    </citation>
    <scope>NUCLEOTIDE SEQUENCE [LARGE SCALE GENOMIC DNA]</scope>
    <source>
        <strain evidence="3 4">AN110305</strain>
    </source>
</reference>
<evidence type="ECO:0000256" key="1">
    <source>
        <dbReference type="SAM" id="MobiDB-lite"/>
    </source>
</evidence>
<keyword evidence="4" id="KW-1185">Reference proteome</keyword>
<dbReference type="PROSITE" id="PS51257">
    <property type="entry name" value="PROKAR_LIPOPROTEIN"/>
    <property type="match status" value="1"/>
</dbReference>
<organism evidence="3 4">
    <name type="scientific">Solihabitans fulvus</name>
    <dbReference type="NCBI Taxonomy" id="1892852"/>
    <lineage>
        <taxon>Bacteria</taxon>
        <taxon>Bacillati</taxon>
        <taxon>Actinomycetota</taxon>
        <taxon>Actinomycetes</taxon>
        <taxon>Pseudonocardiales</taxon>
        <taxon>Pseudonocardiaceae</taxon>
        <taxon>Solihabitans</taxon>
    </lineage>
</organism>
<keyword evidence="2" id="KW-0732">Signal</keyword>
<feature type="region of interest" description="Disordered" evidence="1">
    <location>
        <begin position="59"/>
        <end position="84"/>
    </location>
</feature>
<dbReference type="Proteomes" id="UP000323454">
    <property type="component" value="Unassembled WGS sequence"/>
</dbReference>
<feature type="compositionally biased region" description="Low complexity" evidence="1">
    <location>
        <begin position="59"/>
        <end position="69"/>
    </location>
</feature>
<dbReference type="AlphaFoldDB" id="A0A5B2XW34"/>
<evidence type="ECO:0000313" key="4">
    <source>
        <dbReference type="Proteomes" id="UP000323454"/>
    </source>
</evidence>
<evidence type="ECO:0000313" key="3">
    <source>
        <dbReference type="EMBL" id="KAA2267059.1"/>
    </source>
</evidence>